<reference evidence="3" key="1">
    <citation type="journal article" date="2002" name="Science">
        <title>The draft genome of Ciona intestinalis: insights into chordate and vertebrate origins.</title>
        <authorList>
            <person name="Dehal P."/>
            <person name="Satou Y."/>
            <person name="Campbell R.K."/>
            <person name="Chapman J."/>
            <person name="Degnan B."/>
            <person name="De Tomaso A."/>
            <person name="Davidson B."/>
            <person name="Di Gregorio A."/>
            <person name="Gelpke M."/>
            <person name="Goodstein D.M."/>
            <person name="Harafuji N."/>
            <person name="Hastings K.E."/>
            <person name="Ho I."/>
            <person name="Hotta K."/>
            <person name="Huang W."/>
            <person name="Kawashima T."/>
            <person name="Lemaire P."/>
            <person name="Martinez D."/>
            <person name="Meinertzhagen I.A."/>
            <person name="Necula S."/>
            <person name="Nonaka M."/>
            <person name="Putnam N."/>
            <person name="Rash S."/>
            <person name="Saiga H."/>
            <person name="Satake M."/>
            <person name="Terry A."/>
            <person name="Yamada L."/>
            <person name="Wang H.G."/>
            <person name="Awazu S."/>
            <person name="Azumi K."/>
            <person name="Boore J."/>
            <person name="Branno M."/>
            <person name="Chin-Bow S."/>
            <person name="DeSantis R."/>
            <person name="Doyle S."/>
            <person name="Francino P."/>
            <person name="Keys D.N."/>
            <person name="Haga S."/>
            <person name="Hayashi H."/>
            <person name="Hino K."/>
            <person name="Imai K.S."/>
            <person name="Inaba K."/>
            <person name="Kano S."/>
            <person name="Kobayashi K."/>
            <person name="Kobayashi M."/>
            <person name="Lee B.I."/>
            <person name="Makabe K.W."/>
            <person name="Manohar C."/>
            <person name="Matassi G."/>
            <person name="Medina M."/>
            <person name="Mochizuki Y."/>
            <person name="Mount S."/>
            <person name="Morishita T."/>
            <person name="Miura S."/>
            <person name="Nakayama A."/>
            <person name="Nishizaka S."/>
            <person name="Nomoto H."/>
            <person name="Ohta F."/>
            <person name="Oishi K."/>
            <person name="Rigoutsos I."/>
            <person name="Sano M."/>
            <person name="Sasaki A."/>
            <person name="Sasakura Y."/>
            <person name="Shoguchi E."/>
            <person name="Shin-i T."/>
            <person name="Spagnuolo A."/>
            <person name="Stainier D."/>
            <person name="Suzuki M.M."/>
            <person name="Tassy O."/>
            <person name="Takatori N."/>
            <person name="Tokuoka M."/>
            <person name="Yagi K."/>
            <person name="Yoshizaki F."/>
            <person name="Wada S."/>
            <person name="Zhang C."/>
            <person name="Hyatt P.D."/>
            <person name="Larimer F."/>
            <person name="Detter C."/>
            <person name="Doggett N."/>
            <person name="Glavina T."/>
            <person name="Hawkins T."/>
            <person name="Richardson P."/>
            <person name="Lucas S."/>
            <person name="Kohara Y."/>
            <person name="Levine M."/>
            <person name="Satoh N."/>
            <person name="Rokhsar D.S."/>
        </authorList>
    </citation>
    <scope>NUCLEOTIDE SEQUENCE [LARGE SCALE GENOMIC DNA]</scope>
</reference>
<dbReference type="OMA" id="KPMAGRE"/>
<protein>
    <submittedName>
        <fullName evidence="2">Uncharacterized LOC100182200</fullName>
    </submittedName>
</protein>
<reference evidence="2" key="3">
    <citation type="submission" date="2025-08" db="UniProtKB">
        <authorList>
            <consortium name="Ensembl"/>
        </authorList>
    </citation>
    <scope>IDENTIFICATION</scope>
</reference>
<evidence type="ECO:0000256" key="1">
    <source>
        <dbReference type="SAM" id="SignalP"/>
    </source>
</evidence>
<accession>A0A1W2W311</accession>
<dbReference type="AlphaFoldDB" id="F6UV26"/>
<dbReference type="GeneTree" id="ENSGT00390000008112"/>
<evidence type="ECO:0000313" key="2">
    <source>
        <dbReference type="Ensembl" id="ENSCINP00000023215.2"/>
    </source>
</evidence>
<dbReference type="Proteomes" id="UP000008144">
    <property type="component" value="Chromosome 1"/>
</dbReference>
<dbReference type="KEGG" id="cin:100182200"/>
<accession>F6UV26</accession>
<dbReference type="EMBL" id="EAAA01000399">
    <property type="status" value="NOT_ANNOTATED_CDS"/>
    <property type="molecule type" value="Genomic_DNA"/>
</dbReference>
<proteinExistence type="predicted"/>
<organism evidence="2 3">
    <name type="scientific">Ciona intestinalis</name>
    <name type="common">Transparent sea squirt</name>
    <name type="synonym">Ascidia intestinalis</name>
    <dbReference type="NCBI Taxonomy" id="7719"/>
    <lineage>
        <taxon>Eukaryota</taxon>
        <taxon>Metazoa</taxon>
        <taxon>Chordata</taxon>
        <taxon>Tunicata</taxon>
        <taxon>Ascidiacea</taxon>
        <taxon>Phlebobranchia</taxon>
        <taxon>Cionidae</taxon>
        <taxon>Ciona</taxon>
    </lineage>
</organism>
<evidence type="ECO:0000313" key="3">
    <source>
        <dbReference type="Proteomes" id="UP000008144"/>
    </source>
</evidence>
<gene>
    <name evidence="2" type="primary">LOC100182200</name>
</gene>
<dbReference type="Ensembl" id="ENSCINT00000023461.2">
    <property type="protein sequence ID" value="ENSCINP00000023215.2"/>
    <property type="gene ID" value="ENSCING00000012440.2"/>
</dbReference>
<name>F6UV26_CIOIN</name>
<reference evidence="2" key="2">
    <citation type="journal article" date="2008" name="Genome Biol.">
        <title>Improved genome assembly and evidence-based global gene model set for the chordate Ciona intestinalis: new insight into intron and operon populations.</title>
        <authorList>
            <person name="Satou Y."/>
            <person name="Mineta K."/>
            <person name="Ogasawara M."/>
            <person name="Sasakura Y."/>
            <person name="Shoguchi E."/>
            <person name="Ueno K."/>
            <person name="Yamada L."/>
            <person name="Matsumoto J."/>
            <person name="Wasserscheid J."/>
            <person name="Dewar K."/>
            <person name="Wiley G.B."/>
            <person name="Macmil S.L."/>
            <person name="Roe B.A."/>
            <person name="Zeller R.W."/>
            <person name="Hastings K.E."/>
            <person name="Lemaire P."/>
            <person name="Lindquist E."/>
            <person name="Endo T."/>
            <person name="Hotta K."/>
            <person name="Inaba K."/>
        </authorList>
    </citation>
    <scope>NUCLEOTIDE SEQUENCE [LARGE SCALE GENOMIC DNA]</scope>
    <source>
        <strain evidence="2">wild type</strain>
    </source>
</reference>
<dbReference type="RefSeq" id="XP_002122889.1">
    <property type="nucleotide sequence ID" value="XM_002122853.4"/>
</dbReference>
<sequence>MRVIASVTLFCFALGLVSATEVEMADMKSLQEVIDAATSTEVDTLYNGKSSSIHDMLVIVKEKTNIEASYLDKVFVEASSSRNVQELKKVMLDMTSAVDFINEVIKHFQANPMAGRKIRSDEL</sequence>
<feature type="signal peptide" evidence="1">
    <location>
        <begin position="1"/>
        <end position="19"/>
    </location>
</feature>
<dbReference type="GeneID" id="100182200"/>
<dbReference type="HOGENOM" id="CLU_2048893_0_0_1"/>
<keyword evidence="3" id="KW-1185">Reference proteome</keyword>
<keyword evidence="1" id="KW-0732">Signal</keyword>
<dbReference type="InParanoid" id="F6UV26"/>
<feature type="chain" id="PRO_5014090177" evidence="1">
    <location>
        <begin position="20"/>
        <end position="123"/>
    </location>
</feature>
<reference evidence="2" key="4">
    <citation type="submission" date="2025-09" db="UniProtKB">
        <authorList>
            <consortium name="Ensembl"/>
        </authorList>
    </citation>
    <scope>IDENTIFICATION</scope>
</reference>